<keyword evidence="4" id="KW-1185">Reference proteome</keyword>
<dbReference type="InterPro" id="IPR042185">
    <property type="entry name" value="Serpin_sf_2"/>
</dbReference>
<dbReference type="PANTHER" id="PTHR11461">
    <property type="entry name" value="SERINE PROTEASE INHIBITOR, SERPIN"/>
    <property type="match status" value="1"/>
</dbReference>
<feature type="domain" description="Serpin" evidence="3">
    <location>
        <begin position="322"/>
        <end position="548"/>
    </location>
</feature>
<dbReference type="CDD" id="cd00172">
    <property type="entry name" value="serpin"/>
    <property type="match status" value="1"/>
</dbReference>
<evidence type="ECO:0000256" key="1">
    <source>
        <dbReference type="ARBA" id="ARBA00009500"/>
    </source>
</evidence>
<protein>
    <submittedName>
        <fullName evidence="5">SERPIN domain-containing protein</fullName>
    </submittedName>
</protein>
<dbReference type="InterPro" id="IPR023796">
    <property type="entry name" value="Serpin_dom"/>
</dbReference>
<reference evidence="4" key="1">
    <citation type="submission" date="2013-12" db="EMBL/GenBank/DDBJ databases">
        <authorList>
            <person name="Aslett M."/>
        </authorList>
    </citation>
    <scope>NUCLEOTIDE SEQUENCE [LARGE SCALE GENOMIC DNA]</scope>
    <source>
        <strain evidence="4">Lindley</strain>
    </source>
</reference>
<evidence type="ECO:0000259" key="3">
    <source>
        <dbReference type="SMART" id="SM00093"/>
    </source>
</evidence>
<name>A0A183BQC1_GLOPA</name>
<dbReference type="InterPro" id="IPR036186">
    <property type="entry name" value="Serpin_sf"/>
</dbReference>
<dbReference type="WBParaSite" id="GPLIN_000280700">
    <property type="protein sequence ID" value="GPLIN_000280700"/>
    <property type="gene ID" value="GPLIN_000280700"/>
</dbReference>
<proteinExistence type="inferred from homology"/>
<dbReference type="GO" id="GO:0004867">
    <property type="term" value="F:serine-type endopeptidase inhibitor activity"/>
    <property type="evidence" value="ECO:0007669"/>
    <property type="project" value="InterPro"/>
</dbReference>
<organism evidence="4 5">
    <name type="scientific">Globodera pallida</name>
    <name type="common">Potato cyst nematode worm</name>
    <name type="synonym">Heterodera pallida</name>
    <dbReference type="NCBI Taxonomy" id="36090"/>
    <lineage>
        <taxon>Eukaryota</taxon>
        <taxon>Metazoa</taxon>
        <taxon>Ecdysozoa</taxon>
        <taxon>Nematoda</taxon>
        <taxon>Chromadorea</taxon>
        <taxon>Rhabditida</taxon>
        <taxon>Tylenchina</taxon>
        <taxon>Tylenchomorpha</taxon>
        <taxon>Tylenchoidea</taxon>
        <taxon>Heteroderidae</taxon>
        <taxon>Heteroderinae</taxon>
        <taxon>Globodera</taxon>
    </lineage>
</organism>
<dbReference type="Gene3D" id="2.30.39.10">
    <property type="entry name" value="Alpha-1-antitrypsin, domain 1"/>
    <property type="match status" value="1"/>
</dbReference>
<reference evidence="4" key="2">
    <citation type="submission" date="2014-05" db="EMBL/GenBank/DDBJ databases">
        <title>The genome and life-stage specific transcriptomes of Globodera pallida elucidate key aspects of plant parasitism by a cyst nematode.</title>
        <authorList>
            <person name="Cotton J.A."/>
            <person name="Lilley C.J."/>
            <person name="Jones L.M."/>
            <person name="Kikuchi T."/>
            <person name="Reid A.J."/>
            <person name="Thorpe P."/>
            <person name="Tsai I.J."/>
            <person name="Beasley H."/>
            <person name="Blok V."/>
            <person name="Cock P.J.A."/>
            <person name="Van den Akker S.E."/>
            <person name="Holroyd N."/>
            <person name="Hunt M."/>
            <person name="Mantelin S."/>
            <person name="Naghra H."/>
            <person name="Pain A."/>
            <person name="Palomares-Rius J.E."/>
            <person name="Zarowiecki M."/>
            <person name="Berriman M."/>
            <person name="Jones J.T."/>
            <person name="Urwin P.E."/>
        </authorList>
    </citation>
    <scope>NUCLEOTIDE SEQUENCE [LARGE SCALE GENOMIC DNA]</scope>
    <source>
        <strain evidence="4">Lindley</strain>
    </source>
</reference>
<evidence type="ECO:0000256" key="2">
    <source>
        <dbReference type="RuleBase" id="RU000411"/>
    </source>
</evidence>
<dbReference type="InterPro" id="IPR000215">
    <property type="entry name" value="Serpin_fam"/>
</dbReference>
<dbReference type="AlphaFoldDB" id="A0A183BQC1"/>
<dbReference type="Proteomes" id="UP000050741">
    <property type="component" value="Unassembled WGS sequence"/>
</dbReference>
<evidence type="ECO:0000313" key="4">
    <source>
        <dbReference type="Proteomes" id="UP000050741"/>
    </source>
</evidence>
<dbReference type="PANTHER" id="PTHR11461:SF211">
    <property type="entry name" value="GH10112P-RELATED"/>
    <property type="match status" value="1"/>
</dbReference>
<sequence length="549" mass="61853">MFIWPRGFNAKELCRAIEGTEFHEQCLHSEVVKQKGFIPRHLRPPWLNSSLFEDNQLPEEKALANGCYGCYKGSTASNGVNPDEEYCACAYKNETPNKKFAKIFGTFILDGSTCLQDFHKMALVHFYKNEPETEPDDFKERTLVLLDGCITGASHNCTANVTIHYGKVAAKCNGLTITVFESTIHLKESSGKNIGAASTFTFPMEFRQQSCLNRFDQIFEFKEQPLYYEIMLIISGDCGTKSFSLPTLESYRGRVHEMRGLHLDLRKDAAAVQWRDPFGAYDYVQHNDLSWQPTDLKLINDYGMPNQELIYPHFTMKSIGLANFSVDISKMHNAANVAVVSPLSAAIALSMAYIGARGQTAVELGKVLAAGDLSGLSLRDNYSKFLQEIGSAQTDTNFTLKISKKLYLADSVKVLDEFKSAIRTDFGENSFESIDFRQQIEVADKINGFLDKASPEGKSIESIVPQSLNPSDTKLVLVSAIHFEANWLRPFKSQYTEKKTFVPMNGQKREMDMMTQIGQFMYMETEDVCDRVRRSETTSILGLGLRFQL</sequence>
<dbReference type="SMART" id="SM00093">
    <property type="entry name" value="SERPIN"/>
    <property type="match status" value="1"/>
</dbReference>
<dbReference type="Pfam" id="PF00079">
    <property type="entry name" value="Serpin"/>
    <property type="match status" value="1"/>
</dbReference>
<comment type="similarity">
    <text evidence="1 2">Belongs to the serpin family.</text>
</comment>
<accession>A0A183BQC1</accession>
<reference evidence="5" key="3">
    <citation type="submission" date="2016-06" db="UniProtKB">
        <authorList>
            <consortium name="WormBaseParasite"/>
        </authorList>
    </citation>
    <scope>IDENTIFICATION</scope>
</reference>
<dbReference type="Gene3D" id="3.30.497.10">
    <property type="entry name" value="Antithrombin, subunit I, domain 2"/>
    <property type="match status" value="1"/>
</dbReference>
<dbReference type="SUPFAM" id="SSF56574">
    <property type="entry name" value="Serpins"/>
    <property type="match status" value="1"/>
</dbReference>
<evidence type="ECO:0000313" key="5">
    <source>
        <dbReference type="WBParaSite" id="GPLIN_000280700"/>
    </source>
</evidence>
<dbReference type="InterPro" id="IPR042178">
    <property type="entry name" value="Serpin_sf_1"/>
</dbReference>
<dbReference type="GO" id="GO:0005615">
    <property type="term" value="C:extracellular space"/>
    <property type="evidence" value="ECO:0007669"/>
    <property type="project" value="InterPro"/>
</dbReference>